<protein>
    <submittedName>
        <fullName evidence="4">Putative membrane protein</fullName>
    </submittedName>
</protein>
<dbReference type="PANTHER" id="PTHR34473:SF3">
    <property type="entry name" value="TRANSMEMBRANE PROTEIN-RELATED"/>
    <property type="match status" value="1"/>
</dbReference>
<feature type="region of interest" description="Disordered" evidence="1">
    <location>
        <begin position="132"/>
        <end position="163"/>
    </location>
</feature>
<dbReference type="AlphaFoldDB" id="A0A1I6GS26"/>
<feature type="transmembrane region" description="Helical" evidence="2">
    <location>
        <begin position="194"/>
        <end position="213"/>
    </location>
</feature>
<dbReference type="RefSeq" id="WP_092921565.1">
    <property type="nucleotide sequence ID" value="NZ_FOYN01000003.1"/>
</dbReference>
<proteinExistence type="predicted"/>
<feature type="compositionally biased region" description="Acidic residues" evidence="1">
    <location>
        <begin position="646"/>
        <end position="681"/>
    </location>
</feature>
<dbReference type="Pfam" id="PF03703">
    <property type="entry name" value="bPH_2"/>
    <property type="match status" value="3"/>
</dbReference>
<evidence type="ECO:0000313" key="4">
    <source>
        <dbReference type="EMBL" id="SFR44936.1"/>
    </source>
</evidence>
<evidence type="ECO:0000313" key="5">
    <source>
        <dbReference type="Proteomes" id="UP000198932"/>
    </source>
</evidence>
<name>A0A1I6GS26_HALSD</name>
<feature type="compositionally biased region" description="Acidic residues" evidence="1">
    <location>
        <begin position="527"/>
        <end position="551"/>
    </location>
</feature>
<dbReference type="STRING" id="35743.SAMN04487937_2007"/>
<feature type="compositionally biased region" description="Gly residues" evidence="1">
    <location>
        <begin position="509"/>
        <end position="525"/>
    </location>
</feature>
<feature type="compositionally biased region" description="Basic and acidic residues" evidence="1">
    <location>
        <begin position="599"/>
        <end position="613"/>
    </location>
</feature>
<keyword evidence="2" id="KW-1133">Transmembrane helix</keyword>
<sequence>MKLAPQSVPYRALQKAAGTAVALFVIVNSGGFGLPIAVAGGAAILVAMFAYEVAYYRRFEYVLTEDTLDISSGVISRREREIPYRRIQNVDVSRGVIQRAIGVAAVDLETAGGSSTEGSIRFVTPEEATRLQREVQRRKSGVDRPADAGEGAATDADAVEGGRDDAFAPNEEELFAISPGELALVGALSFDGRLIGLLAFLSSGSFPVLSNFLPETSAVAVTATAIVGVALLFLASWLIGAGVAFSNYYGFRLARAGDELRYERGLFRRYSGSIPTEKVQTLRITDNPAKRALGYASLSIETAGYAPGQDSESGNQSAVPIAATDRVYRLAHEIESFGSPEFNRPPKRIRWRYVIRYAMIVGALTGIAYGANWYLSETLPWYGVAALFLVVPPAAHLKWKHRGYWLGEDHLLTRNGFWSRTVAVVPYYRIQNVIDSRTVFQRRWGVATIVADTAGSGSLTGTDAAAVDFELDEAESLKETLTERLATAVAARRGEGPGSFEWIDDDEGVGVGGRTGGDEGFGGTEEAGTEEEVGDTEEAGTEEEVGDTEEAGSDRTGGGGGPVEDVVVDAEADEGSTEEPPDEDLDVPDDGVVRPDFSPSDRDYSEPAERIDTGEYAVDQNPSDADVAHGPGPGAERGDTERTNDDGEDGDGEDDHGEDGDGENDDGGDGDGEDDDGDPRA</sequence>
<feature type="compositionally biased region" description="Basic and acidic residues" evidence="1">
    <location>
        <begin position="636"/>
        <end position="645"/>
    </location>
</feature>
<evidence type="ECO:0000256" key="2">
    <source>
        <dbReference type="SAM" id="Phobius"/>
    </source>
</evidence>
<evidence type="ECO:0000256" key="1">
    <source>
        <dbReference type="SAM" id="MobiDB-lite"/>
    </source>
</evidence>
<gene>
    <name evidence="4" type="ORF">SAMN04487937_2007</name>
</gene>
<keyword evidence="2" id="KW-0812">Transmembrane</keyword>
<feature type="domain" description="YdbS-like PH" evidence="3">
    <location>
        <begin position="399"/>
        <end position="481"/>
    </location>
</feature>
<feature type="transmembrane region" description="Helical" evidence="2">
    <location>
        <begin position="20"/>
        <end position="51"/>
    </location>
</feature>
<dbReference type="OrthoDB" id="107421at2157"/>
<dbReference type="Proteomes" id="UP000198932">
    <property type="component" value="Unassembled WGS sequence"/>
</dbReference>
<reference evidence="5" key="1">
    <citation type="submission" date="2016-10" db="EMBL/GenBank/DDBJ databases">
        <authorList>
            <person name="Varghese N."/>
            <person name="Submissions S."/>
        </authorList>
    </citation>
    <scope>NUCLEOTIDE SEQUENCE [LARGE SCALE GENOMIC DNA]</scope>
    <source>
        <strain evidence="5">RD 26</strain>
    </source>
</reference>
<evidence type="ECO:0000259" key="3">
    <source>
        <dbReference type="Pfam" id="PF03703"/>
    </source>
</evidence>
<feature type="region of interest" description="Disordered" evidence="1">
    <location>
        <begin position="495"/>
        <end position="681"/>
    </location>
</feature>
<feature type="transmembrane region" description="Helical" evidence="2">
    <location>
        <begin position="354"/>
        <end position="375"/>
    </location>
</feature>
<dbReference type="InterPro" id="IPR005182">
    <property type="entry name" value="YdbS-like_PH"/>
</dbReference>
<keyword evidence="2" id="KW-0472">Membrane</keyword>
<dbReference type="EMBL" id="FOYN01000003">
    <property type="protein sequence ID" value="SFR44936.1"/>
    <property type="molecule type" value="Genomic_DNA"/>
</dbReference>
<dbReference type="PANTHER" id="PTHR34473">
    <property type="entry name" value="UPF0699 TRANSMEMBRANE PROTEIN YDBS"/>
    <property type="match status" value="1"/>
</dbReference>
<accession>A0A1I6GS26</accession>
<feature type="transmembrane region" description="Helical" evidence="2">
    <location>
        <begin position="219"/>
        <end position="245"/>
    </location>
</feature>
<feature type="domain" description="YdbS-like PH" evidence="3">
    <location>
        <begin position="56"/>
        <end position="134"/>
    </location>
</feature>
<feature type="compositionally biased region" description="Acidic residues" evidence="1">
    <location>
        <begin position="566"/>
        <end position="589"/>
    </location>
</feature>
<organism evidence="4 5">
    <name type="scientific">Halorubrum sodomense</name>
    <dbReference type="NCBI Taxonomy" id="35743"/>
    <lineage>
        <taxon>Archaea</taxon>
        <taxon>Methanobacteriati</taxon>
        <taxon>Methanobacteriota</taxon>
        <taxon>Stenosarchaea group</taxon>
        <taxon>Halobacteria</taxon>
        <taxon>Halobacteriales</taxon>
        <taxon>Haloferacaceae</taxon>
        <taxon>Halorubrum</taxon>
    </lineage>
</organism>
<keyword evidence="5" id="KW-1185">Reference proteome</keyword>
<feature type="domain" description="YdbS-like PH" evidence="3">
    <location>
        <begin position="248"/>
        <end position="307"/>
    </location>
</feature>
<feature type="compositionally biased region" description="Basic and acidic residues" evidence="1">
    <location>
        <begin position="132"/>
        <end position="147"/>
    </location>
</feature>